<dbReference type="AlphaFoldDB" id="A0A1H9KN32"/>
<gene>
    <name evidence="4" type="ORF">SAMN04487884_101113</name>
</gene>
<feature type="region of interest" description="Disordered" evidence="1">
    <location>
        <begin position="87"/>
        <end position="142"/>
    </location>
</feature>
<proteinExistence type="predicted"/>
<evidence type="ECO:0000313" key="5">
    <source>
        <dbReference type="Proteomes" id="UP000182584"/>
    </source>
</evidence>
<sequence>MAEKILNINDFKKDEAGIDNKAGVPSKTAPLRTPYVRPDEMNPDDIQIEDPMNFLTSEEKQEYIKAHQETILRNRAVNEVRREVNNQRNAQYQRKQAINQGSYSQDQRFSYPNGYQNGGQSGYNGTGYSGRPSDNYDESYDDNYQDEYYEDYQGSYEDGYDNGGYYEGDQGYNDGYQVGQQGYDQGYEDQMYQDRADYEEYEEDMEGGQDKMAVITKILAGFTAILIIVIAIMFIFNKVNDPANEKEAGDEFAYTGDNTVAEESQGQSETNTQETVSGTTVYTTNGLNLRTSPEKTDTNKAMSVQAGTELTLVGEENGWAKVYYEGQYYYCSKDYLSETK</sequence>
<dbReference type="SMART" id="SM00287">
    <property type="entry name" value="SH3b"/>
    <property type="match status" value="1"/>
</dbReference>
<evidence type="ECO:0000256" key="2">
    <source>
        <dbReference type="SAM" id="Phobius"/>
    </source>
</evidence>
<evidence type="ECO:0000259" key="3">
    <source>
        <dbReference type="PROSITE" id="PS51781"/>
    </source>
</evidence>
<protein>
    <recommendedName>
        <fullName evidence="3">SH3b domain-containing protein</fullName>
    </recommendedName>
</protein>
<dbReference type="Gene3D" id="2.30.30.40">
    <property type="entry name" value="SH3 Domains"/>
    <property type="match status" value="1"/>
</dbReference>
<dbReference type="OrthoDB" id="2005774at2"/>
<dbReference type="RefSeq" id="WP_022755280.1">
    <property type="nucleotide sequence ID" value="NZ_FOGJ01000001.1"/>
</dbReference>
<organism evidence="4 5">
    <name type="scientific">Butyrivibrio fibrisolvens</name>
    <dbReference type="NCBI Taxonomy" id="831"/>
    <lineage>
        <taxon>Bacteria</taxon>
        <taxon>Bacillati</taxon>
        <taxon>Bacillota</taxon>
        <taxon>Clostridia</taxon>
        <taxon>Lachnospirales</taxon>
        <taxon>Lachnospiraceae</taxon>
        <taxon>Butyrivibrio</taxon>
    </lineage>
</organism>
<dbReference type="EMBL" id="FOGJ01000001">
    <property type="protein sequence ID" value="SER00576.1"/>
    <property type="molecule type" value="Genomic_DNA"/>
</dbReference>
<keyword evidence="2" id="KW-1133">Transmembrane helix</keyword>
<feature type="region of interest" description="Disordered" evidence="1">
    <location>
        <begin position="16"/>
        <end position="44"/>
    </location>
</feature>
<evidence type="ECO:0000313" key="4">
    <source>
        <dbReference type="EMBL" id="SER00576.1"/>
    </source>
</evidence>
<keyword evidence="2" id="KW-0472">Membrane</keyword>
<name>A0A1H9KN32_BUTFI</name>
<feature type="compositionally biased region" description="Gly residues" evidence="1">
    <location>
        <begin position="116"/>
        <end position="128"/>
    </location>
</feature>
<dbReference type="InterPro" id="IPR003646">
    <property type="entry name" value="SH3-like_bac-type"/>
</dbReference>
<accession>A0A1H9KN32</accession>
<dbReference type="Proteomes" id="UP000182584">
    <property type="component" value="Unassembled WGS sequence"/>
</dbReference>
<evidence type="ECO:0000256" key="1">
    <source>
        <dbReference type="SAM" id="MobiDB-lite"/>
    </source>
</evidence>
<reference evidence="4 5" key="1">
    <citation type="submission" date="2016-10" db="EMBL/GenBank/DDBJ databases">
        <authorList>
            <person name="de Groot N.N."/>
        </authorList>
    </citation>
    <scope>NUCLEOTIDE SEQUENCE [LARGE SCALE GENOMIC DNA]</scope>
    <source>
        <strain evidence="4 5">AR40</strain>
    </source>
</reference>
<feature type="transmembrane region" description="Helical" evidence="2">
    <location>
        <begin position="214"/>
        <end position="236"/>
    </location>
</feature>
<feature type="domain" description="SH3b" evidence="3">
    <location>
        <begin position="277"/>
        <end position="340"/>
    </location>
</feature>
<dbReference type="PROSITE" id="PS51781">
    <property type="entry name" value="SH3B"/>
    <property type="match status" value="1"/>
</dbReference>
<feature type="compositionally biased region" description="Polar residues" evidence="1">
    <location>
        <begin position="92"/>
        <end position="110"/>
    </location>
</feature>
<keyword evidence="2" id="KW-0812">Transmembrane</keyword>